<evidence type="ECO:0000256" key="1">
    <source>
        <dbReference type="ARBA" id="ARBA00003757"/>
    </source>
</evidence>
<evidence type="ECO:0000313" key="9">
    <source>
        <dbReference type="Proteomes" id="UP001211907"/>
    </source>
</evidence>
<protein>
    <submittedName>
        <fullName evidence="8">MtDNA inheritance, partitioning of the mitochondrial organelle</fullName>
    </submittedName>
</protein>
<evidence type="ECO:0000256" key="5">
    <source>
        <dbReference type="SAM" id="MobiDB-lite"/>
    </source>
</evidence>
<dbReference type="GO" id="GO:0005739">
    <property type="term" value="C:mitochondrion"/>
    <property type="evidence" value="ECO:0007669"/>
    <property type="project" value="UniProtKB-SubCell"/>
</dbReference>
<feature type="compositionally biased region" description="Basic and acidic residues" evidence="5">
    <location>
        <begin position="116"/>
        <end position="125"/>
    </location>
</feature>
<keyword evidence="4" id="KW-0496">Mitochondrion</keyword>
<dbReference type="SUPFAM" id="SSF52490">
    <property type="entry name" value="Tubulin nucleotide-binding domain-like"/>
    <property type="match status" value="1"/>
</dbReference>
<evidence type="ECO:0000259" key="7">
    <source>
        <dbReference type="Pfam" id="PF14881"/>
    </source>
</evidence>
<dbReference type="AlphaFoldDB" id="A0AAD5X7N4"/>
<evidence type="ECO:0000256" key="2">
    <source>
        <dbReference type="ARBA" id="ARBA00004173"/>
    </source>
</evidence>
<dbReference type="InterPro" id="IPR019605">
    <property type="entry name" value="Misato_II_tubulin-like"/>
</dbReference>
<dbReference type="GO" id="GO:0007005">
    <property type="term" value="P:mitochondrion organization"/>
    <property type="evidence" value="ECO:0007669"/>
    <property type="project" value="InterPro"/>
</dbReference>
<dbReference type="InterPro" id="IPR036525">
    <property type="entry name" value="Tubulin/FtsZ_GTPase_sf"/>
</dbReference>
<organism evidence="8 9">
    <name type="scientific">Physocladia obscura</name>
    <dbReference type="NCBI Taxonomy" id="109957"/>
    <lineage>
        <taxon>Eukaryota</taxon>
        <taxon>Fungi</taxon>
        <taxon>Fungi incertae sedis</taxon>
        <taxon>Chytridiomycota</taxon>
        <taxon>Chytridiomycota incertae sedis</taxon>
        <taxon>Chytridiomycetes</taxon>
        <taxon>Chytridiales</taxon>
        <taxon>Chytriomycetaceae</taxon>
        <taxon>Physocladia</taxon>
    </lineage>
</organism>
<dbReference type="InterPro" id="IPR029209">
    <property type="entry name" value="DML1/Misato_tubulin"/>
</dbReference>
<feature type="region of interest" description="Disordered" evidence="5">
    <location>
        <begin position="112"/>
        <end position="142"/>
    </location>
</feature>
<dbReference type="EMBL" id="JADGJH010002875">
    <property type="protein sequence ID" value="KAJ3094330.1"/>
    <property type="molecule type" value="Genomic_DNA"/>
</dbReference>
<name>A0AAD5X7N4_9FUNG</name>
<comment type="similarity">
    <text evidence="3">Belongs to the misato family.</text>
</comment>
<gene>
    <name evidence="8" type="primary">DML1</name>
    <name evidence="8" type="ORF">HK100_006176</name>
</gene>
<dbReference type="PANTHER" id="PTHR13391">
    <property type="entry name" value="MITOCHONDRIAL DISTRIBUTION REGULATOR MISATO"/>
    <property type="match status" value="1"/>
</dbReference>
<sequence>MREIVTLQLGHSASFVGTHLWNALDIADPNVVDSSVLIRSGFDADSGVATYAPRLVIVDLKGTCILGTLKRINQLYESEQDSQFVAWNGKVDVRKQEPVEKNEYLTYLDQDDQADHDDNHSDNHNVRLNPQQQKPPSNPPTAKQFSKVLDSVVHVWSDFNSMFYHPRSVLELPSYSHNDNVTPFAIFNQGSEIWDSDRDLQEDILDNRIRFFLEECDNPQGIQVLSDVSNGFSGFTASCLESLREDVGKLSITVFGVSDDCDGVINSVQNFNEALALANISKSASVYIPLQSRYQWTAALAVAIDTITLPMRLNKSSTSMGSFMAPLIATGPLGTLASSTPFPFDSNINAIKRMFAKTIGGGNFDDERVDWIHDDTFGDAFDLVFSRFIFNCWCTMYY</sequence>
<evidence type="ECO:0000259" key="6">
    <source>
        <dbReference type="Pfam" id="PF10644"/>
    </source>
</evidence>
<keyword evidence="9" id="KW-1185">Reference proteome</keyword>
<comment type="subcellular location">
    <subcellularLocation>
        <location evidence="2">Mitochondrion</location>
    </subcellularLocation>
</comment>
<dbReference type="Pfam" id="PF10644">
    <property type="entry name" value="Misat_Tub_SegII"/>
    <property type="match status" value="1"/>
</dbReference>
<feature type="domain" description="Misato Segment II tubulin-like" evidence="6">
    <location>
        <begin position="2"/>
        <end position="110"/>
    </location>
</feature>
<evidence type="ECO:0000256" key="3">
    <source>
        <dbReference type="ARBA" id="ARBA00008507"/>
    </source>
</evidence>
<feature type="domain" description="DML1/Misato tubulin" evidence="7">
    <location>
        <begin position="150"/>
        <end position="313"/>
    </location>
</feature>
<reference evidence="8" key="1">
    <citation type="submission" date="2020-05" db="EMBL/GenBank/DDBJ databases">
        <title>Phylogenomic resolution of chytrid fungi.</title>
        <authorList>
            <person name="Stajich J.E."/>
            <person name="Amses K."/>
            <person name="Simmons R."/>
            <person name="Seto K."/>
            <person name="Myers J."/>
            <person name="Bonds A."/>
            <person name="Quandt C.A."/>
            <person name="Barry K."/>
            <person name="Liu P."/>
            <person name="Grigoriev I."/>
            <person name="Longcore J.E."/>
            <person name="James T.Y."/>
        </authorList>
    </citation>
    <scope>NUCLEOTIDE SEQUENCE</scope>
    <source>
        <strain evidence="8">JEL0513</strain>
    </source>
</reference>
<dbReference type="Pfam" id="PF14881">
    <property type="entry name" value="Tubulin_3"/>
    <property type="match status" value="1"/>
</dbReference>
<evidence type="ECO:0000256" key="4">
    <source>
        <dbReference type="ARBA" id="ARBA00023128"/>
    </source>
</evidence>
<proteinExistence type="inferred from homology"/>
<evidence type="ECO:0000313" key="8">
    <source>
        <dbReference type="EMBL" id="KAJ3094330.1"/>
    </source>
</evidence>
<dbReference type="InterPro" id="IPR049942">
    <property type="entry name" value="DML1/Misato"/>
</dbReference>
<dbReference type="Gene3D" id="3.40.50.1440">
    <property type="entry name" value="Tubulin/FtsZ, GTPase domain"/>
    <property type="match status" value="1"/>
</dbReference>
<accession>A0AAD5X7N4</accession>
<dbReference type="Proteomes" id="UP001211907">
    <property type="component" value="Unassembled WGS sequence"/>
</dbReference>
<dbReference type="PANTHER" id="PTHR13391:SF0">
    <property type="entry name" value="PROTEIN MISATO HOMOLOG 1"/>
    <property type="match status" value="1"/>
</dbReference>
<comment type="function">
    <text evidence="1">Involved in the partitioning of the mitochondrial organelle and mitochondrial DNA (mtDNA) inheritance.</text>
</comment>
<comment type="caution">
    <text evidence="8">The sequence shown here is derived from an EMBL/GenBank/DDBJ whole genome shotgun (WGS) entry which is preliminary data.</text>
</comment>